<feature type="transmembrane region" description="Helical" evidence="7">
    <location>
        <begin position="32"/>
        <end position="54"/>
    </location>
</feature>
<evidence type="ECO:0000313" key="9">
    <source>
        <dbReference type="Proteomes" id="UP000288805"/>
    </source>
</evidence>
<evidence type="ECO:0000256" key="2">
    <source>
        <dbReference type="ARBA" id="ARBA00006213"/>
    </source>
</evidence>
<keyword evidence="5 7" id="KW-1133">Transmembrane helix</keyword>
<dbReference type="EMBL" id="QGNW01000017">
    <property type="protein sequence ID" value="RVX15968.1"/>
    <property type="molecule type" value="Genomic_DNA"/>
</dbReference>
<dbReference type="PANTHER" id="PTHR31376">
    <property type="entry name" value="OS09G0467300 PROTEIN-RELATED"/>
    <property type="match status" value="1"/>
</dbReference>
<evidence type="ECO:0000256" key="3">
    <source>
        <dbReference type="ARBA" id="ARBA00022448"/>
    </source>
</evidence>
<sequence length="169" mass="19001">MEAQMNLLDMQPQLTSNVIKKTLLVLNGAKNIWLLSWFETNGWPVILLPILIAYTNRQNNQGSHAKLFLMKPPLLIASNLVGILTGLEDYLYAYGVAKLPVSTSTLIQGIELAFTPGFTFLLILAVIFCEEKFQVEKGVAVAVSLWGFVSYFYGEKRRMGEDEENLIEK</sequence>
<organism evidence="8 9">
    <name type="scientific">Vitis vinifera</name>
    <name type="common">Grape</name>
    <dbReference type="NCBI Taxonomy" id="29760"/>
    <lineage>
        <taxon>Eukaryota</taxon>
        <taxon>Viridiplantae</taxon>
        <taxon>Streptophyta</taxon>
        <taxon>Embryophyta</taxon>
        <taxon>Tracheophyta</taxon>
        <taxon>Spermatophyta</taxon>
        <taxon>Magnoliopsida</taxon>
        <taxon>eudicotyledons</taxon>
        <taxon>Gunneridae</taxon>
        <taxon>Pentapetalae</taxon>
        <taxon>rosids</taxon>
        <taxon>Vitales</taxon>
        <taxon>Vitaceae</taxon>
        <taxon>Viteae</taxon>
        <taxon>Vitis</taxon>
    </lineage>
</organism>
<feature type="transmembrane region" description="Helical" evidence="7">
    <location>
        <begin position="74"/>
        <end position="94"/>
    </location>
</feature>
<evidence type="ECO:0000256" key="5">
    <source>
        <dbReference type="ARBA" id="ARBA00022989"/>
    </source>
</evidence>
<dbReference type="AlphaFoldDB" id="A0A438K451"/>
<evidence type="ECO:0000256" key="7">
    <source>
        <dbReference type="SAM" id="Phobius"/>
    </source>
</evidence>
<accession>A0A438K451</accession>
<dbReference type="GO" id="GO:0016020">
    <property type="term" value="C:membrane"/>
    <property type="evidence" value="ECO:0007669"/>
    <property type="project" value="UniProtKB-SubCell"/>
</dbReference>
<comment type="similarity">
    <text evidence="2">Belongs to the purine permeases (TC 2.A.7.14) family.</text>
</comment>
<dbReference type="GO" id="GO:0015211">
    <property type="term" value="F:purine nucleoside transmembrane transporter activity"/>
    <property type="evidence" value="ECO:0007669"/>
    <property type="project" value="InterPro"/>
</dbReference>
<keyword evidence="4 7" id="KW-0812">Transmembrane</keyword>
<evidence type="ECO:0000256" key="1">
    <source>
        <dbReference type="ARBA" id="ARBA00004370"/>
    </source>
</evidence>
<proteinExistence type="inferred from homology"/>
<keyword evidence="6 7" id="KW-0472">Membrane</keyword>
<dbReference type="InterPro" id="IPR030182">
    <property type="entry name" value="PUP_plant"/>
</dbReference>
<protein>
    <submittedName>
        <fullName evidence="8">Purine permease 3</fullName>
    </submittedName>
</protein>
<dbReference type="GO" id="GO:0005345">
    <property type="term" value="F:purine nucleobase transmembrane transporter activity"/>
    <property type="evidence" value="ECO:0007669"/>
    <property type="project" value="UniProtKB-ARBA"/>
</dbReference>
<name>A0A438K451_VITVI</name>
<dbReference type="Pfam" id="PF16913">
    <property type="entry name" value="PUNUT"/>
    <property type="match status" value="2"/>
</dbReference>
<gene>
    <name evidence="8" type="primary">PUP3_7</name>
    <name evidence="8" type="ORF">CK203_005594</name>
</gene>
<keyword evidence="3" id="KW-0813">Transport</keyword>
<feature type="transmembrane region" description="Helical" evidence="7">
    <location>
        <begin position="106"/>
        <end position="128"/>
    </location>
</feature>
<comment type="subcellular location">
    <subcellularLocation>
        <location evidence="1">Membrane</location>
    </subcellularLocation>
</comment>
<evidence type="ECO:0000256" key="4">
    <source>
        <dbReference type="ARBA" id="ARBA00022692"/>
    </source>
</evidence>
<evidence type="ECO:0000313" key="8">
    <source>
        <dbReference type="EMBL" id="RVX15968.1"/>
    </source>
</evidence>
<dbReference type="Proteomes" id="UP000288805">
    <property type="component" value="Unassembled WGS sequence"/>
</dbReference>
<dbReference type="PANTHER" id="PTHR31376:SF1">
    <property type="entry name" value="PURINE PERMEASE 2"/>
    <property type="match status" value="1"/>
</dbReference>
<evidence type="ECO:0000256" key="6">
    <source>
        <dbReference type="ARBA" id="ARBA00023136"/>
    </source>
</evidence>
<reference evidence="8 9" key="1">
    <citation type="journal article" date="2018" name="PLoS Genet.">
        <title>Population sequencing reveals clonal diversity and ancestral inbreeding in the grapevine cultivar Chardonnay.</title>
        <authorList>
            <person name="Roach M.J."/>
            <person name="Johnson D.L."/>
            <person name="Bohlmann J."/>
            <person name="van Vuuren H.J."/>
            <person name="Jones S.J."/>
            <person name="Pretorius I.S."/>
            <person name="Schmidt S.A."/>
            <person name="Borneman A.R."/>
        </authorList>
    </citation>
    <scope>NUCLEOTIDE SEQUENCE [LARGE SCALE GENOMIC DNA]</scope>
    <source>
        <strain evidence="9">cv. Chardonnay</strain>
        <tissue evidence="8">Leaf</tissue>
    </source>
</reference>
<comment type="caution">
    <text evidence="8">The sequence shown here is derived from an EMBL/GenBank/DDBJ whole genome shotgun (WGS) entry which is preliminary data.</text>
</comment>